<comment type="caution">
    <text evidence="1">The sequence shown here is derived from an EMBL/GenBank/DDBJ whole genome shotgun (WGS) entry which is preliminary data.</text>
</comment>
<dbReference type="InterPro" id="IPR008554">
    <property type="entry name" value="Glutaredoxin-like"/>
</dbReference>
<dbReference type="InterPro" id="IPR036249">
    <property type="entry name" value="Thioredoxin-like_sf"/>
</dbReference>
<name>A0A8J3RZL6_PLARO</name>
<dbReference type="PANTHER" id="PTHR33558:SF1">
    <property type="entry name" value="GLUTAREDOXIN-LIKE PROTEIN C5ORF63 HOMOLOG"/>
    <property type="match status" value="1"/>
</dbReference>
<dbReference type="Gene3D" id="3.40.30.10">
    <property type="entry name" value="Glutaredoxin"/>
    <property type="match status" value="1"/>
</dbReference>
<sequence length="107" mass="12011">MHKVAVLIATLTRRGSVGRGASVTGMSPQDHRITLLGKPGCHLCDDARAVIERVAAELGVPWEERDITASQEDQEKYWDMIPVTFVDGVQHDFWRVDENRLRAALRS</sequence>
<dbReference type="Proteomes" id="UP000655044">
    <property type="component" value="Unassembled WGS sequence"/>
</dbReference>
<dbReference type="InterPro" id="IPR052565">
    <property type="entry name" value="Glutaredoxin-like_YDR286C"/>
</dbReference>
<accession>A0A8J3RZL6</accession>
<proteinExistence type="predicted"/>
<evidence type="ECO:0008006" key="3">
    <source>
        <dbReference type="Google" id="ProtNLM"/>
    </source>
</evidence>
<dbReference type="SUPFAM" id="SSF52833">
    <property type="entry name" value="Thioredoxin-like"/>
    <property type="match status" value="1"/>
</dbReference>
<keyword evidence="2" id="KW-1185">Reference proteome</keyword>
<dbReference type="EMBL" id="BOOI01000022">
    <property type="protein sequence ID" value="GIH84263.1"/>
    <property type="molecule type" value="Genomic_DNA"/>
</dbReference>
<evidence type="ECO:0000313" key="1">
    <source>
        <dbReference type="EMBL" id="GIH84263.1"/>
    </source>
</evidence>
<reference evidence="1" key="1">
    <citation type="submission" date="2021-01" db="EMBL/GenBank/DDBJ databases">
        <title>Whole genome shotgun sequence of Planobispora rosea NBRC 15558.</title>
        <authorList>
            <person name="Komaki H."/>
            <person name="Tamura T."/>
        </authorList>
    </citation>
    <scope>NUCLEOTIDE SEQUENCE</scope>
    <source>
        <strain evidence="1">NBRC 15558</strain>
    </source>
</reference>
<dbReference type="Pfam" id="PF05768">
    <property type="entry name" value="Glrx-like"/>
    <property type="match status" value="1"/>
</dbReference>
<protein>
    <recommendedName>
        <fullName evidence="3">Redoxin</fullName>
    </recommendedName>
</protein>
<dbReference type="PANTHER" id="PTHR33558">
    <property type="entry name" value="GLUTAREDOXIN-LIKE PROTEIN C5ORF63 HOMOLOG"/>
    <property type="match status" value="1"/>
</dbReference>
<dbReference type="AlphaFoldDB" id="A0A8J3RZL6"/>
<gene>
    <name evidence="1" type="ORF">Pro02_26710</name>
</gene>
<evidence type="ECO:0000313" key="2">
    <source>
        <dbReference type="Proteomes" id="UP000655044"/>
    </source>
</evidence>
<organism evidence="1 2">
    <name type="scientific">Planobispora rosea</name>
    <dbReference type="NCBI Taxonomy" id="35762"/>
    <lineage>
        <taxon>Bacteria</taxon>
        <taxon>Bacillati</taxon>
        <taxon>Actinomycetota</taxon>
        <taxon>Actinomycetes</taxon>
        <taxon>Streptosporangiales</taxon>
        <taxon>Streptosporangiaceae</taxon>
        <taxon>Planobispora</taxon>
    </lineage>
</organism>